<dbReference type="SUPFAM" id="SSF46689">
    <property type="entry name" value="Homeodomain-like"/>
    <property type="match status" value="1"/>
</dbReference>
<organism evidence="3 4">
    <name type="scientific">Streptomyces cadmiisoli</name>
    <dbReference type="NCBI Taxonomy" id="2184053"/>
    <lineage>
        <taxon>Bacteria</taxon>
        <taxon>Bacillati</taxon>
        <taxon>Actinomycetota</taxon>
        <taxon>Actinomycetes</taxon>
        <taxon>Kitasatosporales</taxon>
        <taxon>Streptomycetaceae</taxon>
        <taxon>Streptomyces</taxon>
        <taxon>Streptomyces aurantiacus group</taxon>
    </lineage>
</organism>
<evidence type="ECO:0000313" key="3">
    <source>
        <dbReference type="EMBL" id="AWW41965.1"/>
    </source>
</evidence>
<dbReference type="EMBL" id="CP030073">
    <property type="protein sequence ID" value="AWW41965.1"/>
    <property type="molecule type" value="Genomic_DNA"/>
</dbReference>
<keyword evidence="4" id="KW-1185">Reference proteome</keyword>
<reference evidence="3 4" key="1">
    <citation type="journal article" date="2019" name="Int. J. Syst. Evol. Microbiol.">
        <title>Streptomyces cadmiisoli sp. nov., a novel actinomycete isolated from cadmium-contaminated soil.</title>
        <authorList>
            <person name="Li K."/>
            <person name="Tang X."/>
            <person name="Zhao J."/>
            <person name="Guo Y."/>
            <person name="Tang Y."/>
            <person name="Gao J."/>
        </authorList>
    </citation>
    <scope>NUCLEOTIDE SEQUENCE [LARGE SCALE GENOMIC DNA]</scope>
    <source>
        <strain evidence="3 4">ZFG47</strain>
    </source>
</reference>
<dbReference type="InterPro" id="IPR009057">
    <property type="entry name" value="Homeodomain-like_sf"/>
</dbReference>
<dbReference type="Pfam" id="PF13518">
    <property type="entry name" value="HTH_28"/>
    <property type="match status" value="1"/>
</dbReference>
<gene>
    <name evidence="3" type="ORF">DN051_39540</name>
</gene>
<evidence type="ECO:0000256" key="1">
    <source>
        <dbReference type="SAM" id="MobiDB-lite"/>
    </source>
</evidence>
<sequence>MRLEVAEQFKRGEATAEIARELRVTPRSVRRWRQLWRRGGVEALASPGAVAREVMRSAEDLDTPNSDASWRSVRSVRQ</sequence>
<dbReference type="Proteomes" id="UP000249616">
    <property type="component" value="Chromosome"/>
</dbReference>
<protein>
    <recommendedName>
        <fullName evidence="2">Insertion element IS150 protein InsJ-like helix-turn-helix domain-containing protein</fullName>
    </recommendedName>
</protein>
<evidence type="ECO:0000313" key="4">
    <source>
        <dbReference type="Proteomes" id="UP000249616"/>
    </source>
</evidence>
<feature type="domain" description="Insertion element IS150 protein InsJ-like helix-turn-helix" evidence="2">
    <location>
        <begin position="1"/>
        <end position="45"/>
    </location>
</feature>
<dbReference type="KEGG" id="scad:DN051_39540"/>
<dbReference type="AlphaFoldDB" id="A0A2Z4JA23"/>
<evidence type="ECO:0000259" key="2">
    <source>
        <dbReference type="Pfam" id="PF13518"/>
    </source>
</evidence>
<proteinExistence type="predicted"/>
<accession>A0A2Z4JA23</accession>
<dbReference type="RefSeq" id="WP_112441782.1">
    <property type="nucleotide sequence ID" value="NZ_CP030073.1"/>
</dbReference>
<dbReference type="InterPro" id="IPR055247">
    <property type="entry name" value="InsJ-like_HTH"/>
</dbReference>
<feature type="region of interest" description="Disordered" evidence="1">
    <location>
        <begin position="57"/>
        <end position="78"/>
    </location>
</feature>
<name>A0A2Z4JA23_9ACTN</name>